<feature type="region of interest" description="Disordered" evidence="1">
    <location>
        <begin position="130"/>
        <end position="199"/>
    </location>
</feature>
<feature type="signal peptide" evidence="2">
    <location>
        <begin position="1"/>
        <end position="19"/>
    </location>
</feature>
<dbReference type="EMBL" id="JH795872">
    <property type="protein sequence ID" value="EJT98816.1"/>
    <property type="molecule type" value="Genomic_DNA"/>
</dbReference>
<sequence>MQILKFLLAVLSFSVLATSLPVHTSGSGSLALRNADLEERSTASGLDGSKDVLARSFDDVDSDLEAREDEDLCSMCMDPKAEYSNCPNGQHHPAHAKCLAHLIQHQFNEGQELTCPTCRTSTTTLLQNVKNEPNQATSSAKKEPAPKEATLSAKKIMLKPAPRKAVSNRPGPSKSARGRARKRAARKTAQAKRKDVESE</sequence>
<dbReference type="InterPro" id="IPR013083">
    <property type="entry name" value="Znf_RING/FYVE/PHD"/>
</dbReference>
<proteinExistence type="predicted"/>
<reference evidence="3 4" key="1">
    <citation type="journal article" date="2012" name="Science">
        <title>The Paleozoic origin of enzymatic lignin decomposition reconstructed from 31 fungal genomes.</title>
        <authorList>
            <person name="Floudas D."/>
            <person name="Binder M."/>
            <person name="Riley R."/>
            <person name="Barry K."/>
            <person name="Blanchette R.A."/>
            <person name="Henrissat B."/>
            <person name="Martinez A.T."/>
            <person name="Otillar R."/>
            <person name="Spatafora J.W."/>
            <person name="Yadav J.S."/>
            <person name="Aerts A."/>
            <person name="Benoit I."/>
            <person name="Boyd A."/>
            <person name="Carlson A."/>
            <person name="Copeland A."/>
            <person name="Coutinho P.M."/>
            <person name="de Vries R.P."/>
            <person name="Ferreira P."/>
            <person name="Findley K."/>
            <person name="Foster B."/>
            <person name="Gaskell J."/>
            <person name="Glotzer D."/>
            <person name="Gorecki P."/>
            <person name="Heitman J."/>
            <person name="Hesse C."/>
            <person name="Hori C."/>
            <person name="Igarashi K."/>
            <person name="Jurgens J.A."/>
            <person name="Kallen N."/>
            <person name="Kersten P."/>
            <person name="Kohler A."/>
            <person name="Kuees U."/>
            <person name="Kumar T.K.A."/>
            <person name="Kuo A."/>
            <person name="LaButti K."/>
            <person name="Larrondo L.F."/>
            <person name="Lindquist E."/>
            <person name="Ling A."/>
            <person name="Lombard V."/>
            <person name="Lucas S."/>
            <person name="Lundell T."/>
            <person name="Martin R."/>
            <person name="McLaughlin D.J."/>
            <person name="Morgenstern I."/>
            <person name="Morin E."/>
            <person name="Murat C."/>
            <person name="Nagy L.G."/>
            <person name="Nolan M."/>
            <person name="Ohm R.A."/>
            <person name="Patyshakuliyeva A."/>
            <person name="Rokas A."/>
            <person name="Ruiz-Duenas F.J."/>
            <person name="Sabat G."/>
            <person name="Salamov A."/>
            <person name="Samejima M."/>
            <person name="Schmutz J."/>
            <person name="Slot J.C."/>
            <person name="St John F."/>
            <person name="Stenlid J."/>
            <person name="Sun H."/>
            <person name="Sun S."/>
            <person name="Syed K."/>
            <person name="Tsang A."/>
            <person name="Wiebenga A."/>
            <person name="Young D."/>
            <person name="Pisabarro A."/>
            <person name="Eastwood D.C."/>
            <person name="Martin F."/>
            <person name="Cullen D."/>
            <person name="Grigoriev I.V."/>
            <person name="Hibbett D.S."/>
        </authorList>
    </citation>
    <scope>NUCLEOTIDE SEQUENCE [LARGE SCALE GENOMIC DNA]</scope>
    <source>
        <strain evidence="3 4">DJM-731 SS1</strain>
    </source>
</reference>
<organism evidence="3 4">
    <name type="scientific">Dacryopinax primogenitus (strain DJM 731)</name>
    <name type="common">Brown rot fungus</name>
    <dbReference type="NCBI Taxonomy" id="1858805"/>
    <lineage>
        <taxon>Eukaryota</taxon>
        <taxon>Fungi</taxon>
        <taxon>Dikarya</taxon>
        <taxon>Basidiomycota</taxon>
        <taxon>Agaricomycotina</taxon>
        <taxon>Dacrymycetes</taxon>
        <taxon>Dacrymycetales</taxon>
        <taxon>Dacrymycetaceae</taxon>
        <taxon>Dacryopinax</taxon>
    </lineage>
</organism>
<protein>
    <recommendedName>
        <fullName evidence="5">RING-type domain-containing protein</fullName>
    </recommendedName>
</protein>
<feature type="compositionally biased region" description="Polar residues" evidence="1">
    <location>
        <begin position="130"/>
        <end position="139"/>
    </location>
</feature>
<dbReference type="RefSeq" id="XP_040625714.1">
    <property type="nucleotide sequence ID" value="XM_040773655.1"/>
</dbReference>
<keyword evidence="4" id="KW-1185">Reference proteome</keyword>
<accession>M5FZ11</accession>
<keyword evidence="2" id="KW-0732">Signal</keyword>
<evidence type="ECO:0000313" key="4">
    <source>
        <dbReference type="Proteomes" id="UP000030653"/>
    </source>
</evidence>
<evidence type="ECO:0000313" key="3">
    <source>
        <dbReference type="EMBL" id="EJT98816.1"/>
    </source>
</evidence>
<dbReference type="AlphaFoldDB" id="M5FZ11"/>
<dbReference type="HOGENOM" id="CLU_118666_0_0_1"/>
<dbReference type="Gene3D" id="3.30.40.10">
    <property type="entry name" value="Zinc/RING finger domain, C3HC4 (zinc finger)"/>
    <property type="match status" value="1"/>
</dbReference>
<gene>
    <name evidence="3" type="ORF">DACRYDRAFT_24360</name>
</gene>
<evidence type="ECO:0000256" key="2">
    <source>
        <dbReference type="SAM" id="SignalP"/>
    </source>
</evidence>
<name>M5FZ11_DACPD</name>
<dbReference type="GeneID" id="63688717"/>
<feature type="compositionally biased region" description="Basic residues" evidence="1">
    <location>
        <begin position="176"/>
        <end position="191"/>
    </location>
</feature>
<dbReference type="SUPFAM" id="SSF57850">
    <property type="entry name" value="RING/U-box"/>
    <property type="match status" value="1"/>
</dbReference>
<evidence type="ECO:0000256" key="1">
    <source>
        <dbReference type="SAM" id="MobiDB-lite"/>
    </source>
</evidence>
<feature type="chain" id="PRO_5004067456" description="RING-type domain-containing protein" evidence="2">
    <location>
        <begin position="20"/>
        <end position="199"/>
    </location>
</feature>
<evidence type="ECO:0008006" key="5">
    <source>
        <dbReference type="Google" id="ProtNLM"/>
    </source>
</evidence>
<dbReference type="Proteomes" id="UP000030653">
    <property type="component" value="Unassembled WGS sequence"/>
</dbReference>